<dbReference type="RefSeq" id="WP_241370909.1">
    <property type="nucleotide sequence ID" value="NZ_JAKZFC010000009.1"/>
</dbReference>
<dbReference type="PROSITE" id="PS50005">
    <property type="entry name" value="TPR"/>
    <property type="match status" value="1"/>
</dbReference>
<sequence>MSEQETLKQALRYRNENKLKESNELLVALAKERPADAYINYQCAWSFDCLGEEAQAVPYYEVAIQGKLQKEDLQGAYLGLGSTYRTLGEYEKSRDVFEKAVSFFPENESLKVFYAMTLYNLQAHSEAMELLLKCLTNTTSDHSILMYKRAIEFYSDKLDETWE</sequence>
<dbReference type="Proteomes" id="UP001316087">
    <property type="component" value="Unassembled WGS sequence"/>
</dbReference>
<dbReference type="Pfam" id="PF12688">
    <property type="entry name" value="TPR_5"/>
    <property type="match status" value="1"/>
</dbReference>
<accession>A0ABS9UHA9</accession>
<protein>
    <submittedName>
        <fullName evidence="3">Tetratricopeptide repeat protein</fullName>
    </submittedName>
</protein>
<dbReference type="SUPFAM" id="SSF48452">
    <property type="entry name" value="TPR-like"/>
    <property type="match status" value="1"/>
</dbReference>
<feature type="domain" description="Tetratrico peptide repeat group 5" evidence="2">
    <location>
        <begin position="39"/>
        <end position="158"/>
    </location>
</feature>
<dbReference type="InterPro" id="IPR011990">
    <property type="entry name" value="TPR-like_helical_dom_sf"/>
</dbReference>
<comment type="caution">
    <text evidence="3">The sequence shown here is derived from an EMBL/GenBank/DDBJ whole genome shotgun (WGS) entry which is preliminary data.</text>
</comment>
<feature type="repeat" description="TPR" evidence="1">
    <location>
        <begin position="74"/>
        <end position="107"/>
    </location>
</feature>
<name>A0ABS9UHA9_9BACL</name>
<keyword evidence="4" id="KW-1185">Reference proteome</keyword>
<dbReference type="Gene3D" id="1.25.40.10">
    <property type="entry name" value="Tetratricopeptide repeat domain"/>
    <property type="match status" value="1"/>
</dbReference>
<gene>
    <name evidence="3" type="ORF">LZ480_17910</name>
</gene>
<dbReference type="InterPro" id="IPR019734">
    <property type="entry name" value="TPR_rpt"/>
</dbReference>
<organism evidence="3 4">
    <name type="scientific">Solibacillus palustris</name>
    <dbReference type="NCBI Taxonomy" id="2908203"/>
    <lineage>
        <taxon>Bacteria</taxon>
        <taxon>Bacillati</taxon>
        <taxon>Bacillota</taxon>
        <taxon>Bacilli</taxon>
        <taxon>Bacillales</taxon>
        <taxon>Caryophanaceae</taxon>
        <taxon>Solibacillus</taxon>
    </lineage>
</organism>
<dbReference type="InterPro" id="IPR041656">
    <property type="entry name" value="TPR_5"/>
</dbReference>
<reference evidence="3 4" key="1">
    <citation type="submission" date="2022-03" db="EMBL/GenBank/DDBJ databases">
        <authorList>
            <person name="Jo J.-H."/>
            <person name="Im W.-T."/>
        </authorList>
    </citation>
    <scope>NUCLEOTIDE SEQUENCE [LARGE SCALE GENOMIC DNA]</scope>
    <source>
        <strain evidence="3 4">MA9</strain>
    </source>
</reference>
<proteinExistence type="predicted"/>
<evidence type="ECO:0000256" key="1">
    <source>
        <dbReference type="PROSITE-ProRule" id="PRU00339"/>
    </source>
</evidence>
<keyword evidence="1" id="KW-0802">TPR repeat</keyword>
<evidence type="ECO:0000313" key="4">
    <source>
        <dbReference type="Proteomes" id="UP001316087"/>
    </source>
</evidence>
<dbReference type="EMBL" id="JAKZFC010000009">
    <property type="protein sequence ID" value="MCH7323751.1"/>
    <property type="molecule type" value="Genomic_DNA"/>
</dbReference>
<evidence type="ECO:0000313" key="3">
    <source>
        <dbReference type="EMBL" id="MCH7323751.1"/>
    </source>
</evidence>
<dbReference type="PROSITE" id="PS50293">
    <property type="entry name" value="TPR_REGION"/>
    <property type="match status" value="1"/>
</dbReference>
<evidence type="ECO:0000259" key="2">
    <source>
        <dbReference type="Pfam" id="PF12688"/>
    </source>
</evidence>